<name>A0A7X9S1N9_9BACT</name>
<proteinExistence type="predicted"/>
<dbReference type="EMBL" id="JABANE010000204">
    <property type="protein sequence ID" value="NME72755.1"/>
    <property type="molecule type" value="Genomic_DNA"/>
</dbReference>
<dbReference type="RefSeq" id="WP_169660926.1">
    <property type="nucleotide sequence ID" value="NZ_JABANE010000204.1"/>
</dbReference>
<evidence type="ECO:0000256" key="1">
    <source>
        <dbReference type="SAM" id="Phobius"/>
    </source>
</evidence>
<sequence length="108" mass="12613">MKKSIIILVEFIITFLVIIWFRWTLLPEVIRQDVVLIGMSNSYFSFEQPVDTVSHKAYFYKGFFKAVEILDKDSMDKLLENDKGMGNRTLNIGSKVYIVNQSDELVRN</sequence>
<feature type="transmembrane region" description="Helical" evidence="1">
    <location>
        <begin position="5"/>
        <end position="23"/>
    </location>
</feature>
<keyword evidence="1" id="KW-0472">Membrane</keyword>
<accession>A0A7X9S1N9</accession>
<dbReference type="AlphaFoldDB" id="A0A7X9S1N9"/>
<keyword evidence="3" id="KW-1185">Reference proteome</keyword>
<comment type="caution">
    <text evidence="2">The sequence shown here is derived from an EMBL/GenBank/DDBJ whole genome shotgun (WGS) entry which is preliminary data.</text>
</comment>
<protein>
    <submittedName>
        <fullName evidence="2">Uncharacterized protein</fullName>
    </submittedName>
</protein>
<reference evidence="2 3" key="1">
    <citation type="submission" date="2020-04" db="EMBL/GenBank/DDBJ databases">
        <title>Flammeovirga sp. SR4, a novel species isolated from seawater.</title>
        <authorList>
            <person name="Wang X."/>
        </authorList>
    </citation>
    <scope>NUCLEOTIDE SEQUENCE [LARGE SCALE GENOMIC DNA]</scope>
    <source>
        <strain evidence="2 3">ATCC 23126</strain>
    </source>
</reference>
<organism evidence="2 3">
    <name type="scientific">Flammeovirga aprica JL-4</name>
    <dbReference type="NCBI Taxonomy" id="694437"/>
    <lineage>
        <taxon>Bacteria</taxon>
        <taxon>Pseudomonadati</taxon>
        <taxon>Bacteroidota</taxon>
        <taxon>Cytophagia</taxon>
        <taxon>Cytophagales</taxon>
        <taxon>Flammeovirgaceae</taxon>
        <taxon>Flammeovirga</taxon>
    </lineage>
</organism>
<keyword evidence="1" id="KW-1133">Transmembrane helix</keyword>
<keyword evidence="1" id="KW-0812">Transmembrane</keyword>
<evidence type="ECO:0000313" key="2">
    <source>
        <dbReference type="EMBL" id="NME72755.1"/>
    </source>
</evidence>
<gene>
    <name evidence="2" type="ORF">HHU12_32655</name>
</gene>
<evidence type="ECO:0000313" key="3">
    <source>
        <dbReference type="Proteomes" id="UP000576082"/>
    </source>
</evidence>
<dbReference type="Proteomes" id="UP000576082">
    <property type="component" value="Unassembled WGS sequence"/>
</dbReference>